<evidence type="ECO:0000313" key="1">
    <source>
        <dbReference type="EMBL" id="AUL80179.1"/>
    </source>
</evidence>
<organism evidence="1">
    <name type="scientific">Vaccinia virus</name>
    <name type="common">VACV</name>
    <name type="synonym">Orthopoxvirus vaccinia</name>
    <dbReference type="NCBI Taxonomy" id="10245"/>
    <lineage>
        <taxon>Viruses</taxon>
        <taxon>Varidnaviria</taxon>
        <taxon>Bamfordvirae</taxon>
        <taxon>Nucleocytoviricota</taxon>
        <taxon>Pokkesviricetes</taxon>
        <taxon>Chitovirales</taxon>
        <taxon>Poxviridae</taxon>
        <taxon>Chordopoxvirinae</taxon>
        <taxon>Orthopoxvirus</taxon>
    </lineage>
</organism>
<proteinExistence type="predicted"/>
<name>A0A2I6J146_VACCV</name>
<dbReference type="EMBL" id="MG012795">
    <property type="protein sequence ID" value="AUL80179.1"/>
    <property type="molecule type" value="Genomic_DNA"/>
</dbReference>
<protein>
    <submittedName>
        <fullName evidence="1">Uncharacterized protein</fullName>
    </submittedName>
</protein>
<dbReference type="Proteomes" id="UP000270450">
    <property type="component" value="Segment"/>
</dbReference>
<accession>A0A2I6J146</accession>
<reference evidence="1" key="1">
    <citation type="journal article" date="2018" name="Emerg. Infect. Dis.">
        <title>Ocular Vaccinia Infection in Dairy Worker, Brazil.</title>
        <authorList>
            <person name="Teixeira Lima M."/>
            <person name="Pereira Oliveira G."/>
            <person name="Bretas de Oliveira D."/>
            <person name="Mesquita Vaz S."/>
            <person name="de Souza Trindade G."/>
            <person name="Santos Abrahao J."/>
            <person name="Geessien Kroon E."/>
        </authorList>
    </citation>
    <scope>NUCLEOTIDE SEQUENCE [LARGE SCALE GENOMIC DNA]</scope>
    <source>
        <strain evidence="1">CEyV1</strain>
    </source>
</reference>
<sequence>MEACGVLFSYIKVNDKIEHELEEMVDKATVPSDLFDLAINVISIILDDINGPR</sequence>